<dbReference type="InParanoid" id="A0A077ZZ98"/>
<dbReference type="EMBL" id="CCKQ01004136">
    <property type="protein sequence ID" value="CDW75276.1"/>
    <property type="molecule type" value="Genomic_DNA"/>
</dbReference>
<gene>
    <name evidence="1" type="primary">Contig14362.g15301</name>
    <name evidence="1" type="ORF">STYLEM_4263</name>
</gene>
<accession>A0A077ZZ98</accession>
<name>A0A077ZZ98_STYLE</name>
<organism evidence="1 2">
    <name type="scientific">Stylonychia lemnae</name>
    <name type="common">Ciliate</name>
    <dbReference type="NCBI Taxonomy" id="5949"/>
    <lineage>
        <taxon>Eukaryota</taxon>
        <taxon>Sar</taxon>
        <taxon>Alveolata</taxon>
        <taxon>Ciliophora</taxon>
        <taxon>Intramacronucleata</taxon>
        <taxon>Spirotrichea</taxon>
        <taxon>Stichotrichia</taxon>
        <taxon>Sporadotrichida</taxon>
        <taxon>Oxytrichidae</taxon>
        <taxon>Stylonychinae</taxon>
        <taxon>Stylonychia</taxon>
    </lineage>
</organism>
<dbReference type="AlphaFoldDB" id="A0A077ZZ98"/>
<keyword evidence="2" id="KW-1185">Reference proteome</keyword>
<reference evidence="1 2" key="1">
    <citation type="submission" date="2014-06" db="EMBL/GenBank/DDBJ databases">
        <authorList>
            <person name="Swart Estienne"/>
        </authorList>
    </citation>
    <scope>NUCLEOTIDE SEQUENCE [LARGE SCALE GENOMIC DNA]</scope>
    <source>
        <strain evidence="1 2">130c</strain>
    </source>
</reference>
<protein>
    <submittedName>
        <fullName evidence="1">Uncharacterized protein</fullName>
    </submittedName>
</protein>
<dbReference type="Proteomes" id="UP000039865">
    <property type="component" value="Unassembled WGS sequence"/>
</dbReference>
<evidence type="ECO:0000313" key="2">
    <source>
        <dbReference type="Proteomes" id="UP000039865"/>
    </source>
</evidence>
<sequence>MEIELQKFIDKIKYRFLNGQIGTGYTFPRNLDNQPSINNDASALTSFIPNNKGIFSPQAKFMNNPFEERRKYEASKVQIIRERRHMEQ</sequence>
<evidence type="ECO:0000313" key="1">
    <source>
        <dbReference type="EMBL" id="CDW75276.1"/>
    </source>
</evidence>
<proteinExistence type="predicted"/>